<dbReference type="Proteomes" id="UP000253507">
    <property type="component" value="Unassembled WGS sequence"/>
</dbReference>
<comment type="caution">
    <text evidence="1">The sequence shown here is derived from an EMBL/GenBank/DDBJ whole genome shotgun (WGS) entry which is preliminary data.</text>
</comment>
<name>A0A367EHX1_9ACTN</name>
<sequence>MTNRPKTRAAKLIKAGDWVEFGNLAWLAGEPWQEDGTVFIPFGYTVEEFRPNERLTMHYDD</sequence>
<dbReference type="EMBL" id="QOIM01000037">
    <property type="protein sequence ID" value="RCG16957.1"/>
    <property type="molecule type" value="Genomic_DNA"/>
</dbReference>
<organism evidence="1 2">
    <name type="scientific">Streptomyces reniochalinae</name>
    <dbReference type="NCBI Taxonomy" id="2250578"/>
    <lineage>
        <taxon>Bacteria</taxon>
        <taxon>Bacillati</taxon>
        <taxon>Actinomycetota</taxon>
        <taxon>Actinomycetes</taxon>
        <taxon>Kitasatosporales</taxon>
        <taxon>Streptomycetaceae</taxon>
        <taxon>Streptomyces</taxon>
    </lineage>
</organism>
<reference evidence="1 2" key="1">
    <citation type="submission" date="2018-06" db="EMBL/GenBank/DDBJ databases">
        <title>Streptomyces reniochalinae sp. nov. and Streptomyces diacarnus sp. nov. from marine sponges.</title>
        <authorList>
            <person name="Li L."/>
        </authorList>
    </citation>
    <scope>NUCLEOTIDE SEQUENCE [LARGE SCALE GENOMIC DNA]</scope>
    <source>
        <strain evidence="1 2">LHW50302</strain>
    </source>
</reference>
<keyword evidence="2" id="KW-1185">Reference proteome</keyword>
<dbReference type="RefSeq" id="WP_114016651.1">
    <property type="nucleotide sequence ID" value="NZ_QOIM01000037.1"/>
</dbReference>
<protein>
    <submittedName>
        <fullName evidence="1">Uncharacterized protein</fullName>
    </submittedName>
</protein>
<evidence type="ECO:0000313" key="2">
    <source>
        <dbReference type="Proteomes" id="UP000253507"/>
    </source>
</evidence>
<evidence type="ECO:0000313" key="1">
    <source>
        <dbReference type="EMBL" id="RCG16957.1"/>
    </source>
</evidence>
<gene>
    <name evidence="1" type="ORF">DQ392_17925</name>
</gene>
<proteinExistence type="predicted"/>
<dbReference type="AlphaFoldDB" id="A0A367EHX1"/>
<accession>A0A367EHX1</accession>